<sequence>MFNCYQLVLMFVLMPQSVGHSQCWERTRRNRVGESIDE</sequence>
<dbReference type="HOGENOM" id="CLU_3322847_0_0_2"/>
<accession>Q5V7U7</accession>
<dbReference type="EnsemblBacteria" id="AAV44402">
    <property type="protein sequence ID" value="AAV44402"/>
    <property type="gene ID" value="pNG4026"/>
</dbReference>
<geneLocation type="plasmid" evidence="1 2">
    <name>pNG400</name>
</geneLocation>
<keyword evidence="2" id="KW-1185">Reference proteome</keyword>
<dbReference type="PaxDb" id="272569-pNG4026"/>
<keyword evidence="1" id="KW-0614">Plasmid</keyword>
<evidence type="ECO:0000313" key="1">
    <source>
        <dbReference type="EMBL" id="AAV44402.1"/>
    </source>
</evidence>
<dbReference type="KEGG" id="hma:pNG4026"/>
<proteinExistence type="predicted"/>
<protein>
    <submittedName>
        <fullName evidence="1">Uncharacterized protein</fullName>
    </submittedName>
</protein>
<gene>
    <name evidence="1" type="ordered locus">pNG4026</name>
</gene>
<reference evidence="1 2" key="1">
    <citation type="journal article" date="2004" name="Genome Res.">
        <title>Genome sequence of Haloarcula marismortui: a halophilic archaeon from the Dead Sea.</title>
        <authorList>
            <person name="Baliga N.S."/>
            <person name="Bonneau R."/>
            <person name="Facciotti M.T."/>
            <person name="Pan M."/>
            <person name="Glusman G."/>
            <person name="Deutsch E.W."/>
            <person name="Shannon P."/>
            <person name="Chiu Y."/>
            <person name="Weng R.S."/>
            <person name="Gan R.R."/>
            <person name="Hung P."/>
            <person name="Date S.V."/>
            <person name="Marcotte E."/>
            <person name="Hood L."/>
            <person name="Ng W.V."/>
        </authorList>
    </citation>
    <scope>NUCLEOTIDE SEQUENCE [LARGE SCALE GENOMIC DNA]</scope>
    <source>
        <strain evidence="2">ATCC 43049 / DSM 3752 / JCM 8966 / VKM B-1809</strain>
        <plasmid evidence="2">Plasmid pNG400</plasmid>
    </source>
</reference>
<name>Q5V7U7_HALMA</name>
<dbReference type="PATRIC" id="fig|272569.17.peg.147"/>
<dbReference type="EMBL" id="AY596293">
    <property type="protein sequence ID" value="AAV44402.1"/>
    <property type="molecule type" value="Genomic_DNA"/>
</dbReference>
<organism evidence="1 2">
    <name type="scientific">Haloarcula marismortui (strain ATCC 43049 / DSM 3752 / JCM 8966 / VKM B-1809)</name>
    <name type="common">Halobacterium marismortui</name>
    <dbReference type="NCBI Taxonomy" id="272569"/>
    <lineage>
        <taxon>Archaea</taxon>
        <taxon>Methanobacteriati</taxon>
        <taxon>Methanobacteriota</taxon>
        <taxon>Stenosarchaea group</taxon>
        <taxon>Halobacteria</taxon>
        <taxon>Halobacteriales</taxon>
        <taxon>Haloarculaceae</taxon>
        <taxon>Haloarcula</taxon>
    </lineage>
</organism>
<evidence type="ECO:0000313" key="2">
    <source>
        <dbReference type="Proteomes" id="UP000001169"/>
    </source>
</evidence>
<dbReference type="Proteomes" id="UP000001169">
    <property type="component" value="Plasmid pNG400"/>
</dbReference>
<dbReference type="AlphaFoldDB" id="Q5V7U7"/>